<dbReference type="PROSITE" id="PS00211">
    <property type="entry name" value="ABC_TRANSPORTER_1"/>
    <property type="match status" value="1"/>
</dbReference>
<dbReference type="Pfam" id="PF00005">
    <property type="entry name" value="ABC_tran"/>
    <property type="match status" value="1"/>
</dbReference>
<dbReference type="KEGG" id="aas:Aasi_0505"/>
<evidence type="ECO:0000259" key="10">
    <source>
        <dbReference type="PROSITE" id="PS50893"/>
    </source>
</evidence>
<evidence type="ECO:0000313" key="12">
    <source>
        <dbReference type="EMBL" id="ACE05910.1"/>
    </source>
</evidence>
<protein>
    <recommendedName>
        <fullName evidence="14">ABC transporter related</fullName>
    </recommendedName>
</protein>
<dbReference type="EMBL" id="CP001102">
    <property type="protein sequence ID" value="ACE05910.1"/>
    <property type="molecule type" value="Genomic_DNA"/>
</dbReference>
<evidence type="ECO:0000256" key="6">
    <source>
        <dbReference type="ARBA" id="ARBA00022840"/>
    </source>
</evidence>
<dbReference type="GO" id="GO:0005886">
    <property type="term" value="C:plasma membrane"/>
    <property type="evidence" value="ECO:0007669"/>
    <property type="project" value="UniProtKB-SubCell"/>
</dbReference>
<evidence type="ECO:0000256" key="9">
    <source>
        <dbReference type="SAM" id="Phobius"/>
    </source>
</evidence>
<dbReference type="InterPro" id="IPR003439">
    <property type="entry name" value="ABC_transporter-like_ATP-bd"/>
</dbReference>
<proteinExistence type="predicted"/>
<feature type="transmembrane region" description="Helical" evidence="9">
    <location>
        <begin position="272"/>
        <end position="295"/>
    </location>
</feature>
<dbReference type="FunFam" id="3.40.50.300:FF:000221">
    <property type="entry name" value="Multidrug ABC transporter ATP-binding protein"/>
    <property type="match status" value="1"/>
</dbReference>
<keyword evidence="8 9" id="KW-0472">Membrane</keyword>
<evidence type="ECO:0000259" key="11">
    <source>
        <dbReference type="PROSITE" id="PS50929"/>
    </source>
</evidence>
<dbReference type="InterPro" id="IPR003593">
    <property type="entry name" value="AAA+_ATPase"/>
</dbReference>
<evidence type="ECO:0000256" key="2">
    <source>
        <dbReference type="ARBA" id="ARBA00022448"/>
    </source>
</evidence>
<keyword evidence="2" id="KW-0813">Transport</keyword>
<keyword evidence="4 9" id="KW-0812">Transmembrane</keyword>
<accession>B3ERQ8</accession>
<evidence type="ECO:0000256" key="5">
    <source>
        <dbReference type="ARBA" id="ARBA00022741"/>
    </source>
</evidence>
<dbReference type="PANTHER" id="PTHR43394">
    <property type="entry name" value="ATP-DEPENDENT PERMEASE MDL1, MITOCHONDRIAL"/>
    <property type="match status" value="1"/>
</dbReference>
<dbReference type="GO" id="GO:0015421">
    <property type="term" value="F:ABC-type oligopeptide transporter activity"/>
    <property type="evidence" value="ECO:0007669"/>
    <property type="project" value="TreeGrafter"/>
</dbReference>
<reference evidence="12 13" key="1">
    <citation type="journal article" date="2010" name="J. Bacteriol.">
        <title>The genome of the amoeba symbiont 'Candidatus Amoebophilus asiaticus' reveals common mechanisms for host cell interaction among amoeba-associated bacteria.</title>
        <authorList>
            <person name="Schmitz-Esser S."/>
            <person name="Tischler P."/>
            <person name="Arnold R."/>
            <person name="Montanaro J."/>
            <person name="Wagner M."/>
            <person name="Rattei T."/>
            <person name="Horn M."/>
        </authorList>
    </citation>
    <scope>NUCLEOTIDE SEQUENCE [LARGE SCALE GENOMIC DNA]</scope>
    <source>
        <strain evidence="12 13">5a2</strain>
    </source>
</reference>
<keyword evidence="5" id="KW-0547">Nucleotide-binding</keyword>
<feature type="transmembrane region" description="Helical" evidence="9">
    <location>
        <begin position="90"/>
        <end position="111"/>
    </location>
</feature>
<feature type="transmembrane region" description="Helical" evidence="9">
    <location>
        <begin position="35"/>
        <end position="55"/>
    </location>
</feature>
<dbReference type="CDD" id="cd18541">
    <property type="entry name" value="ABC_6TM_TmrB_like"/>
    <property type="match status" value="1"/>
</dbReference>
<dbReference type="PROSITE" id="PS50929">
    <property type="entry name" value="ABC_TM1F"/>
    <property type="match status" value="1"/>
</dbReference>
<dbReference type="InterPro" id="IPR036640">
    <property type="entry name" value="ABC1_TM_sf"/>
</dbReference>
<dbReference type="AlphaFoldDB" id="B3ERQ8"/>
<feature type="transmembrane region" description="Helical" evidence="9">
    <location>
        <begin position="315"/>
        <end position="334"/>
    </location>
</feature>
<feature type="transmembrane region" description="Helical" evidence="9">
    <location>
        <begin position="163"/>
        <end position="187"/>
    </location>
</feature>
<evidence type="ECO:0000256" key="1">
    <source>
        <dbReference type="ARBA" id="ARBA00004651"/>
    </source>
</evidence>
<evidence type="ECO:0000256" key="4">
    <source>
        <dbReference type="ARBA" id="ARBA00022692"/>
    </source>
</evidence>
<dbReference type="InterPro" id="IPR027417">
    <property type="entry name" value="P-loop_NTPase"/>
</dbReference>
<dbReference type="Proteomes" id="UP000001227">
    <property type="component" value="Chromosome"/>
</dbReference>
<gene>
    <name evidence="12" type="ordered locus">Aasi_0505</name>
</gene>
<evidence type="ECO:0000256" key="7">
    <source>
        <dbReference type="ARBA" id="ARBA00022989"/>
    </source>
</evidence>
<dbReference type="SUPFAM" id="SSF52540">
    <property type="entry name" value="P-loop containing nucleoside triphosphate hydrolases"/>
    <property type="match status" value="1"/>
</dbReference>
<evidence type="ECO:0000256" key="8">
    <source>
        <dbReference type="ARBA" id="ARBA00023136"/>
    </source>
</evidence>
<feature type="domain" description="ABC transporter" evidence="10">
    <location>
        <begin position="368"/>
        <end position="603"/>
    </location>
</feature>
<evidence type="ECO:0008006" key="14">
    <source>
        <dbReference type="Google" id="ProtNLM"/>
    </source>
</evidence>
<feature type="domain" description="ABC transmembrane type-1" evidence="11">
    <location>
        <begin position="36"/>
        <end position="336"/>
    </location>
</feature>
<dbReference type="SMART" id="SM00382">
    <property type="entry name" value="AAA"/>
    <property type="match status" value="1"/>
</dbReference>
<dbReference type="eggNOG" id="COG1132">
    <property type="taxonomic scope" value="Bacteria"/>
</dbReference>
<comment type="subcellular location">
    <subcellularLocation>
        <location evidence="1">Cell membrane</location>
        <topology evidence="1">Multi-pass membrane protein</topology>
    </subcellularLocation>
</comment>
<dbReference type="HOGENOM" id="CLU_000604_84_3_10"/>
<dbReference type="Gene3D" id="3.40.50.300">
    <property type="entry name" value="P-loop containing nucleotide triphosphate hydrolases"/>
    <property type="match status" value="1"/>
</dbReference>
<keyword evidence="6" id="KW-0067">ATP-binding</keyword>
<dbReference type="GO" id="GO:0005524">
    <property type="term" value="F:ATP binding"/>
    <property type="evidence" value="ECO:0007669"/>
    <property type="project" value="UniProtKB-KW"/>
</dbReference>
<keyword evidence="3" id="KW-1003">Cell membrane</keyword>
<dbReference type="InterPro" id="IPR017871">
    <property type="entry name" value="ABC_transporter-like_CS"/>
</dbReference>
<keyword evidence="7 9" id="KW-1133">Transmembrane helix</keyword>
<dbReference type="STRING" id="452471.Aasi_0505"/>
<keyword evidence="13" id="KW-1185">Reference proteome</keyword>
<dbReference type="SUPFAM" id="SSF90123">
    <property type="entry name" value="ABC transporter transmembrane region"/>
    <property type="match status" value="1"/>
</dbReference>
<dbReference type="InterPro" id="IPR039421">
    <property type="entry name" value="Type_1_exporter"/>
</dbReference>
<evidence type="ECO:0000313" key="13">
    <source>
        <dbReference type="Proteomes" id="UP000001227"/>
    </source>
</evidence>
<sequence length="606" mass="68064">MLGQISAIPIKNSSPYTVSELYHLNKYLRKYKYRFLLGILFIVGTHIFSIIPARLTKNTFDFLKGTLDTYQIFQGANFYEIAFQILFKGLLVYIALILLMAFLKSLCSFLMRQIIMKAANKIEAELKNEIYNHYQNLPLSFYTKHSTGDLMARIVEDVNRVKLYLGPAMVFALNGLVLFLILIPYMIYINPKLTLYSLFPLPVLAISVYYIKHFLYYRSERLQAKLAELTTFVQETFSGIRVLQSFAREQNFVKNFSNICESYKQYALSVTAINAIFTPLAIGINSLGIILTVLIGGKEVIKGNITVGNIAEFVMYMHLITWPIITISLVANFLQRAAASQKRINEFLKEENPIVSTQNIIRPIQGKITFENVSFTYPDTGIRALNNISFEIAAGESVAIFGTTGSGKSTIASLLTRLYEADSGAISIDDTIIQAYNIAGLREQIGYVPQDVFLFPDTIKNNIAFGKKDVNETQIEQAIQYAGLDTSLQHFPNHIETLVGERGVTLSGGQKQRIAIARALIREPRLLILDNSLSAVDTKTEHSILQNLKRVMQGRTTVIISHRISAASLCNKILVLEAGNIVEQGSHEELLAAKGIYHKLYKQQGS</sequence>
<dbReference type="Gene3D" id="1.20.1560.10">
    <property type="entry name" value="ABC transporter type 1, transmembrane domain"/>
    <property type="match status" value="1"/>
</dbReference>
<organism evidence="12 13">
    <name type="scientific">Amoebophilus asiaticus (strain 5a2)</name>
    <dbReference type="NCBI Taxonomy" id="452471"/>
    <lineage>
        <taxon>Bacteria</taxon>
        <taxon>Pseudomonadati</taxon>
        <taxon>Bacteroidota</taxon>
        <taxon>Cytophagia</taxon>
        <taxon>Cytophagales</taxon>
        <taxon>Amoebophilaceae</taxon>
        <taxon>Candidatus Amoebophilus</taxon>
    </lineage>
</organism>
<evidence type="ECO:0000256" key="3">
    <source>
        <dbReference type="ARBA" id="ARBA00022475"/>
    </source>
</evidence>
<feature type="transmembrane region" description="Helical" evidence="9">
    <location>
        <begin position="193"/>
        <end position="211"/>
    </location>
</feature>
<name>B3ERQ8_AMOA5</name>
<dbReference type="Pfam" id="PF00664">
    <property type="entry name" value="ABC_membrane"/>
    <property type="match status" value="1"/>
</dbReference>
<dbReference type="PANTHER" id="PTHR43394:SF1">
    <property type="entry name" value="ATP-BINDING CASSETTE SUB-FAMILY B MEMBER 10, MITOCHONDRIAL"/>
    <property type="match status" value="1"/>
</dbReference>
<dbReference type="InterPro" id="IPR011527">
    <property type="entry name" value="ABC1_TM_dom"/>
</dbReference>
<dbReference type="PROSITE" id="PS50893">
    <property type="entry name" value="ABC_TRANSPORTER_2"/>
    <property type="match status" value="1"/>
</dbReference>
<dbReference type="GO" id="GO:0016887">
    <property type="term" value="F:ATP hydrolysis activity"/>
    <property type="evidence" value="ECO:0007669"/>
    <property type="project" value="InterPro"/>
</dbReference>